<dbReference type="RefSeq" id="WP_026427553.1">
    <property type="nucleotide sequence ID" value="NZ_CBCRWE010000016.1"/>
</dbReference>
<dbReference type="Proteomes" id="UP000276899">
    <property type="component" value="Chromosome"/>
</dbReference>
<accession>A0A448KET4</accession>
<evidence type="ECO:0000313" key="1">
    <source>
        <dbReference type="EMBL" id="VEG75412.1"/>
    </source>
</evidence>
<dbReference type="AlphaFoldDB" id="A0A448KET4"/>
<protein>
    <submittedName>
        <fullName evidence="1">Uncharacterized protein</fullName>
    </submittedName>
</protein>
<organism evidence="1 2">
    <name type="scientific">Actinomyces slackii</name>
    <dbReference type="NCBI Taxonomy" id="52774"/>
    <lineage>
        <taxon>Bacteria</taxon>
        <taxon>Bacillati</taxon>
        <taxon>Actinomycetota</taxon>
        <taxon>Actinomycetes</taxon>
        <taxon>Actinomycetales</taxon>
        <taxon>Actinomycetaceae</taxon>
        <taxon>Actinomyces</taxon>
    </lineage>
</organism>
<reference evidence="1 2" key="1">
    <citation type="submission" date="2018-12" db="EMBL/GenBank/DDBJ databases">
        <authorList>
            <consortium name="Pathogen Informatics"/>
        </authorList>
    </citation>
    <scope>NUCLEOTIDE SEQUENCE [LARGE SCALE GENOMIC DNA]</scope>
    <source>
        <strain evidence="1 2">NCTC11923</strain>
    </source>
</reference>
<gene>
    <name evidence="1" type="ORF">NCTC11923_02079</name>
</gene>
<evidence type="ECO:0000313" key="2">
    <source>
        <dbReference type="Proteomes" id="UP000276899"/>
    </source>
</evidence>
<name>A0A448KET4_9ACTO</name>
<dbReference type="KEGG" id="asla:NCTC11923_02079"/>
<proteinExistence type="predicted"/>
<keyword evidence="2" id="KW-1185">Reference proteome</keyword>
<sequence length="180" mass="19187">MPIFTRRSRPTVPTTLLAGVDEEVLGAVPLAEDDSSWAVATAGRLIILSQAAPATAHPWTGVERASWEAETRTFTVTWTDEAADPLILRVVAGVRRHGEFVSWDVAPFARALRQRVEAAIVHAVTATLPSGLPASASVRRAEDSSLYIVTRPASGQGEADEAALRALRRRAADGVGLPTD</sequence>
<dbReference type="EMBL" id="LR134363">
    <property type="protein sequence ID" value="VEG75412.1"/>
    <property type="molecule type" value="Genomic_DNA"/>
</dbReference>